<sequence>MIVCPCVNVWEYEGQINVARAGGKGRLRAEDEEKANIMKQRREDFIFCEGRGYRIHVNMLEEKSGRKKSGNYICPIDFYWGLNREHGESAMAGRESMMQVRCTGLQKEVTGSAHSELRKTRPCQLKLKEESGF</sequence>
<evidence type="ECO:0000313" key="1">
    <source>
        <dbReference type="EMBL" id="KAJ1184128.1"/>
    </source>
</evidence>
<evidence type="ECO:0000313" key="2">
    <source>
        <dbReference type="Proteomes" id="UP001066276"/>
    </source>
</evidence>
<keyword evidence="2" id="KW-1185">Reference proteome</keyword>
<name>A0AAV7U5H1_PLEWA</name>
<reference evidence="1" key="1">
    <citation type="journal article" date="2022" name="bioRxiv">
        <title>Sequencing and chromosome-scale assembly of the giantPleurodeles waltlgenome.</title>
        <authorList>
            <person name="Brown T."/>
            <person name="Elewa A."/>
            <person name="Iarovenko S."/>
            <person name="Subramanian E."/>
            <person name="Araus A.J."/>
            <person name="Petzold A."/>
            <person name="Susuki M."/>
            <person name="Suzuki K.-i.T."/>
            <person name="Hayashi T."/>
            <person name="Toyoda A."/>
            <person name="Oliveira C."/>
            <person name="Osipova E."/>
            <person name="Leigh N.D."/>
            <person name="Simon A."/>
            <person name="Yun M.H."/>
        </authorList>
    </citation>
    <scope>NUCLEOTIDE SEQUENCE</scope>
    <source>
        <strain evidence="1">20211129_DDA</strain>
        <tissue evidence="1">Liver</tissue>
    </source>
</reference>
<dbReference type="EMBL" id="JANPWB010000005">
    <property type="protein sequence ID" value="KAJ1184128.1"/>
    <property type="molecule type" value="Genomic_DNA"/>
</dbReference>
<protein>
    <submittedName>
        <fullName evidence="1">Uncharacterized protein</fullName>
    </submittedName>
</protein>
<gene>
    <name evidence="1" type="ORF">NDU88_000938</name>
</gene>
<dbReference type="Proteomes" id="UP001066276">
    <property type="component" value="Chromosome 3_1"/>
</dbReference>
<accession>A0AAV7U5H1</accession>
<proteinExistence type="predicted"/>
<organism evidence="1 2">
    <name type="scientific">Pleurodeles waltl</name>
    <name type="common">Iberian ribbed newt</name>
    <dbReference type="NCBI Taxonomy" id="8319"/>
    <lineage>
        <taxon>Eukaryota</taxon>
        <taxon>Metazoa</taxon>
        <taxon>Chordata</taxon>
        <taxon>Craniata</taxon>
        <taxon>Vertebrata</taxon>
        <taxon>Euteleostomi</taxon>
        <taxon>Amphibia</taxon>
        <taxon>Batrachia</taxon>
        <taxon>Caudata</taxon>
        <taxon>Salamandroidea</taxon>
        <taxon>Salamandridae</taxon>
        <taxon>Pleurodelinae</taxon>
        <taxon>Pleurodeles</taxon>
    </lineage>
</organism>
<comment type="caution">
    <text evidence="1">The sequence shown here is derived from an EMBL/GenBank/DDBJ whole genome shotgun (WGS) entry which is preliminary data.</text>
</comment>
<dbReference type="AlphaFoldDB" id="A0AAV7U5H1"/>